<dbReference type="InterPro" id="IPR028082">
    <property type="entry name" value="Peripla_BP_I"/>
</dbReference>
<evidence type="ECO:0000259" key="5">
    <source>
        <dbReference type="PROSITE" id="PS50943"/>
    </source>
</evidence>
<dbReference type="Pfam" id="PF00356">
    <property type="entry name" value="LacI"/>
    <property type="match status" value="1"/>
</dbReference>
<protein>
    <submittedName>
        <fullName evidence="6">LacI family DNA-binding transcriptional regulator</fullName>
    </submittedName>
</protein>
<evidence type="ECO:0000313" key="7">
    <source>
        <dbReference type="Proteomes" id="UP001493487"/>
    </source>
</evidence>
<organism evidence="6 7">
    <name type="scientific">Cohnella silvisoli</name>
    <dbReference type="NCBI Taxonomy" id="2873699"/>
    <lineage>
        <taxon>Bacteria</taxon>
        <taxon>Bacillati</taxon>
        <taxon>Bacillota</taxon>
        <taxon>Bacilli</taxon>
        <taxon>Bacillales</taxon>
        <taxon>Paenibacillaceae</taxon>
        <taxon>Cohnella</taxon>
    </lineage>
</organism>
<name>A0ABV1KSS5_9BACL</name>
<comment type="caution">
    <text evidence="6">The sequence shown here is derived from an EMBL/GenBank/DDBJ whole genome shotgun (WGS) entry which is preliminary data.</text>
</comment>
<dbReference type="PROSITE" id="PS00356">
    <property type="entry name" value="HTH_LACI_1"/>
    <property type="match status" value="1"/>
</dbReference>
<keyword evidence="3" id="KW-0804">Transcription</keyword>
<dbReference type="InterPro" id="IPR001387">
    <property type="entry name" value="Cro/C1-type_HTH"/>
</dbReference>
<dbReference type="Gene3D" id="3.40.50.2300">
    <property type="match status" value="2"/>
</dbReference>
<sequence length="338" mass="37479">MQEFNIKDVARLAGVSIATVSRVLNGTKRVNPETREKVMKVIEATDFRPNALARGLISKRTNVVGVMIPDISNEIFSRFVNGLESVLEPNGYSLFLGITNGKEETELKYLQLFEDKQIDGIILSGVSYSKNHKHFFQKTRMPIIVSGQQFRDSGIPFVNIENVAGSHMATTYLLNKGHKKIGYISAPLFDIAVGVNRLEGFKKAMKEWQLPISRQSVVVADSFKTSSGYDAAKKLMELSVKPTAIFAATDRIAIGAMNYLYDNGYSIPEDCSVIGFDDIEVSSLLRPSLTTVNVDYVESGFQSGKQLLKLLNRQPDEVVGDILLMPSLSIRNSVSERN</sequence>
<dbReference type="CDD" id="cd01392">
    <property type="entry name" value="HTH_LacI"/>
    <property type="match status" value="1"/>
</dbReference>
<proteinExistence type="predicted"/>
<gene>
    <name evidence="6" type="ORF">QJS35_12145</name>
</gene>
<dbReference type="InterPro" id="IPR046335">
    <property type="entry name" value="LacI/GalR-like_sensor"/>
</dbReference>
<dbReference type="Proteomes" id="UP001493487">
    <property type="component" value="Unassembled WGS sequence"/>
</dbReference>
<evidence type="ECO:0000259" key="4">
    <source>
        <dbReference type="PROSITE" id="PS50932"/>
    </source>
</evidence>
<evidence type="ECO:0000313" key="6">
    <source>
        <dbReference type="EMBL" id="MEQ4483148.1"/>
    </source>
</evidence>
<dbReference type="Gene3D" id="1.10.260.40">
    <property type="entry name" value="lambda repressor-like DNA-binding domains"/>
    <property type="match status" value="1"/>
</dbReference>
<accession>A0ABV1KSS5</accession>
<dbReference type="PANTHER" id="PTHR30146:SF109">
    <property type="entry name" value="HTH-TYPE TRANSCRIPTIONAL REGULATOR GALS"/>
    <property type="match status" value="1"/>
</dbReference>
<evidence type="ECO:0000256" key="3">
    <source>
        <dbReference type="ARBA" id="ARBA00023163"/>
    </source>
</evidence>
<dbReference type="PROSITE" id="PS50943">
    <property type="entry name" value="HTH_CROC1"/>
    <property type="match status" value="1"/>
</dbReference>
<keyword evidence="7" id="KW-1185">Reference proteome</keyword>
<dbReference type="SUPFAM" id="SSF53822">
    <property type="entry name" value="Periplasmic binding protein-like I"/>
    <property type="match status" value="1"/>
</dbReference>
<evidence type="ECO:0000256" key="2">
    <source>
        <dbReference type="ARBA" id="ARBA00023125"/>
    </source>
</evidence>
<evidence type="ECO:0000256" key="1">
    <source>
        <dbReference type="ARBA" id="ARBA00023015"/>
    </source>
</evidence>
<dbReference type="PANTHER" id="PTHR30146">
    <property type="entry name" value="LACI-RELATED TRANSCRIPTIONAL REPRESSOR"/>
    <property type="match status" value="1"/>
</dbReference>
<dbReference type="PRINTS" id="PR00036">
    <property type="entry name" value="HTHLACI"/>
</dbReference>
<dbReference type="EMBL" id="JASKHM010000006">
    <property type="protein sequence ID" value="MEQ4483148.1"/>
    <property type="molecule type" value="Genomic_DNA"/>
</dbReference>
<dbReference type="InterPro" id="IPR000843">
    <property type="entry name" value="HTH_LacI"/>
</dbReference>
<dbReference type="PROSITE" id="PS50932">
    <property type="entry name" value="HTH_LACI_2"/>
    <property type="match status" value="1"/>
</dbReference>
<keyword evidence="1" id="KW-0805">Transcription regulation</keyword>
<reference evidence="6 7" key="1">
    <citation type="journal article" date="2023" name="Genome Announc.">
        <title>Pan-Genome Analyses of the Genus Cohnella and Proposal of the Novel Species Cohnella silvisoli sp. nov., Isolated from Forest Soil.</title>
        <authorList>
            <person name="Wang C."/>
            <person name="Mao L."/>
            <person name="Bao G."/>
            <person name="Zhu H."/>
        </authorList>
    </citation>
    <scope>NUCLEOTIDE SEQUENCE [LARGE SCALE GENOMIC DNA]</scope>
    <source>
        <strain evidence="6 7">NL03-T5-1</strain>
    </source>
</reference>
<dbReference type="GO" id="GO:0003677">
    <property type="term" value="F:DNA binding"/>
    <property type="evidence" value="ECO:0007669"/>
    <property type="project" value="UniProtKB-KW"/>
</dbReference>
<dbReference type="SMART" id="SM00354">
    <property type="entry name" value="HTH_LACI"/>
    <property type="match status" value="1"/>
</dbReference>
<dbReference type="RefSeq" id="WP_232184269.1">
    <property type="nucleotide sequence ID" value="NZ_JAIOAP010000002.1"/>
</dbReference>
<dbReference type="InterPro" id="IPR010982">
    <property type="entry name" value="Lambda_DNA-bd_dom_sf"/>
</dbReference>
<feature type="domain" description="HTH cro/C1-type" evidence="5">
    <location>
        <begin position="7"/>
        <end position="52"/>
    </location>
</feature>
<dbReference type="Pfam" id="PF13377">
    <property type="entry name" value="Peripla_BP_3"/>
    <property type="match status" value="1"/>
</dbReference>
<feature type="domain" description="HTH lacI-type" evidence="4">
    <location>
        <begin position="4"/>
        <end position="58"/>
    </location>
</feature>
<dbReference type="SUPFAM" id="SSF47413">
    <property type="entry name" value="lambda repressor-like DNA-binding domains"/>
    <property type="match status" value="1"/>
</dbReference>
<keyword evidence="2 6" id="KW-0238">DNA-binding</keyword>